<dbReference type="EMBL" id="LZYE01000070">
    <property type="protein sequence ID" value="OFC37696.1"/>
    <property type="molecule type" value="Genomic_DNA"/>
</dbReference>
<keyword evidence="1" id="KW-0472">Membrane</keyword>
<keyword evidence="1" id="KW-1133">Transmembrane helix</keyword>
<dbReference type="Proteomes" id="UP000175616">
    <property type="component" value="Unassembled WGS sequence"/>
</dbReference>
<evidence type="ECO:0000313" key="3">
    <source>
        <dbReference type="Proteomes" id="UP000175616"/>
    </source>
</evidence>
<organism evidence="2 3">
    <name type="scientific">Acidithiobacillus caldus</name>
    <dbReference type="NCBI Taxonomy" id="33059"/>
    <lineage>
        <taxon>Bacteria</taxon>
        <taxon>Pseudomonadati</taxon>
        <taxon>Pseudomonadota</taxon>
        <taxon>Acidithiobacillia</taxon>
        <taxon>Acidithiobacillales</taxon>
        <taxon>Acidithiobacillaceae</taxon>
        <taxon>Acidithiobacillus</taxon>
    </lineage>
</organism>
<comment type="caution">
    <text evidence="2">The sequence shown here is derived from an EMBL/GenBank/DDBJ whole genome shotgun (WGS) entry which is preliminary data.</text>
</comment>
<evidence type="ECO:0000256" key="1">
    <source>
        <dbReference type="SAM" id="Phobius"/>
    </source>
</evidence>
<reference evidence="2 3" key="1">
    <citation type="submission" date="2016-06" db="EMBL/GenBank/DDBJ databases">
        <title>Gene turnover analysis identifies the evolutionary adaptation of the extremophile Acidithiobacillus caldus.</title>
        <authorList>
            <person name="Zhang X."/>
        </authorList>
    </citation>
    <scope>NUCLEOTIDE SEQUENCE [LARGE SCALE GENOMIC DNA]</scope>
    <source>
        <strain evidence="2 3">DX</strain>
    </source>
</reference>
<keyword evidence="1" id="KW-0812">Transmembrane</keyword>
<sequence>MTLLTIYGASVVTRMMIFYALEQKSSWFTLAFGISCIGSAIYGFLAGTWPFGIVESIWSLVAFQKWYSMLDNPEK</sequence>
<proteinExistence type="predicted"/>
<dbReference type="AlphaFoldDB" id="A0A1E7YPI5"/>
<gene>
    <name evidence="2" type="ORF">BAE27_03760</name>
</gene>
<name>A0A1E7YPI5_9PROT</name>
<accession>A0A1E7YPI5</accession>
<feature type="transmembrane region" description="Helical" evidence="1">
    <location>
        <begin position="28"/>
        <end position="51"/>
    </location>
</feature>
<evidence type="ECO:0000313" key="2">
    <source>
        <dbReference type="EMBL" id="OFC37696.1"/>
    </source>
</evidence>
<feature type="transmembrane region" description="Helical" evidence="1">
    <location>
        <begin position="6"/>
        <end position="21"/>
    </location>
</feature>
<protein>
    <submittedName>
        <fullName evidence="2">Uncharacterized protein</fullName>
    </submittedName>
</protein>